<dbReference type="PANTHER" id="PTHR30563:SF0">
    <property type="entry name" value="DNA RECOMBINATION PROTEIN RMUC"/>
    <property type="match status" value="1"/>
</dbReference>
<evidence type="ECO:0000313" key="5">
    <source>
        <dbReference type="EMBL" id="SMF21742.1"/>
    </source>
</evidence>
<dbReference type="OrthoDB" id="9765111at2"/>
<dbReference type="PANTHER" id="PTHR30563">
    <property type="entry name" value="DNA RECOMBINATION PROTEIN RMUC"/>
    <property type="match status" value="1"/>
</dbReference>
<comment type="similarity">
    <text evidence="2">Belongs to the RmuC family.</text>
</comment>
<dbReference type="EMBL" id="FWZT01000007">
    <property type="protein sequence ID" value="SMF21742.1"/>
    <property type="molecule type" value="Genomic_DNA"/>
</dbReference>
<name>A0A1Y6BRH2_9BACT</name>
<dbReference type="RefSeq" id="WP_132318416.1">
    <property type="nucleotide sequence ID" value="NZ_FWZT01000007.1"/>
</dbReference>
<organism evidence="5 6">
    <name type="scientific">Pseudobacteriovorax antillogorgiicola</name>
    <dbReference type="NCBI Taxonomy" id="1513793"/>
    <lineage>
        <taxon>Bacteria</taxon>
        <taxon>Pseudomonadati</taxon>
        <taxon>Bdellovibrionota</taxon>
        <taxon>Oligoflexia</taxon>
        <taxon>Oligoflexales</taxon>
        <taxon>Pseudobacteriovoracaceae</taxon>
        <taxon>Pseudobacteriovorax</taxon>
    </lineage>
</organism>
<evidence type="ECO:0000313" key="6">
    <source>
        <dbReference type="Proteomes" id="UP000192907"/>
    </source>
</evidence>
<accession>A0A1Y6BRH2</accession>
<sequence length="420" mass="47469">MELLLGLCLGILLSLCVFLIYLRRKDQAIAMLQQERDSLDAELVVEKKLHEERKAMFASLEERLNQSFKSISSDVLSNSNRGFMQLAESVLSKYEEKAVQRFDNKEDAIGKLIEPIHKSLDHFNDHVHAIEKQRMVAYQSVKEQIDSLKDAHQSLMTETSRLAGALKSPTARGRWGEVQLRRVVELAGMLAHCDFMEQASLDADQKRLRPDMLVQLPGERLIAVDAKVPLQAYLEAMEEQDYDRRKAYLSKHAQQVKRQIMDLSKKSYWSAFEGSPEFVILFLPGESFFAAALEADSSLIELGAEQRVVVATPTTLIALLRTVALAWRQETLAANSKHIARLGKDLHQRVCDFSYHMADMGKHLKNSVGSYNKAVGTLETRLLVTTRKFKSLGIEEGKKEAAEVLPLDVDTRPLTDPSLF</sequence>
<evidence type="ECO:0000256" key="2">
    <source>
        <dbReference type="ARBA" id="ARBA00009840"/>
    </source>
</evidence>
<evidence type="ECO:0000256" key="3">
    <source>
        <dbReference type="ARBA" id="ARBA00023054"/>
    </source>
</evidence>
<dbReference type="STRING" id="1513793.SAMN06296036_107131"/>
<comment type="function">
    <text evidence="1">Involved in DNA recombination.</text>
</comment>
<evidence type="ECO:0000256" key="4">
    <source>
        <dbReference type="ARBA" id="ARBA00023172"/>
    </source>
</evidence>
<gene>
    <name evidence="5" type="ORF">SAMN06296036_107131</name>
</gene>
<evidence type="ECO:0000256" key="1">
    <source>
        <dbReference type="ARBA" id="ARBA00003416"/>
    </source>
</evidence>
<dbReference type="InterPro" id="IPR003798">
    <property type="entry name" value="DNA_recombination_RmuC"/>
</dbReference>
<dbReference type="AlphaFoldDB" id="A0A1Y6BRH2"/>
<dbReference type="Proteomes" id="UP000192907">
    <property type="component" value="Unassembled WGS sequence"/>
</dbReference>
<keyword evidence="4" id="KW-0233">DNA recombination</keyword>
<keyword evidence="6" id="KW-1185">Reference proteome</keyword>
<protein>
    <submittedName>
        <fullName evidence="5">DNA recombination protein RmuC</fullName>
    </submittedName>
</protein>
<reference evidence="6" key="1">
    <citation type="submission" date="2017-04" db="EMBL/GenBank/DDBJ databases">
        <authorList>
            <person name="Varghese N."/>
            <person name="Submissions S."/>
        </authorList>
    </citation>
    <scope>NUCLEOTIDE SEQUENCE [LARGE SCALE GENOMIC DNA]</scope>
    <source>
        <strain evidence="6">RKEM611</strain>
    </source>
</reference>
<dbReference type="GO" id="GO:0006310">
    <property type="term" value="P:DNA recombination"/>
    <property type="evidence" value="ECO:0007669"/>
    <property type="project" value="UniProtKB-KW"/>
</dbReference>
<proteinExistence type="inferred from homology"/>
<keyword evidence="3" id="KW-0175">Coiled coil</keyword>
<dbReference type="Pfam" id="PF02646">
    <property type="entry name" value="RmuC"/>
    <property type="match status" value="1"/>
</dbReference>